<evidence type="ECO:0000313" key="4">
    <source>
        <dbReference type="Proteomes" id="UP000292927"/>
    </source>
</evidence>
<comment type="caution">
    <text evidence="3">The sequence shown here is derived from an EMBL/GenBank/DDBJ whole genome shotgun (WGS) entry which is preliminary data.</text>
</comment>
<dbReference type="RefSeq" id="WP_130432429.1">
    <property type="nucleotide sequence ID" value="NZ_SGXF01000001.1"/>
</dbReference>
<feature type="domain" description="AAA+ ATPase" evidence="2">
    <location>
        <begin position="214"/>
        <end position="396"/>
    </location>
</feature>
<dbReference type="Proteomes" id="UP000292927">
    <property type="component" value="Unassembled WGS sequence"/>
</dbReference>
<dbReference type="EMBL" id="SGXF01000001">
    <property type="protein sequence ID" value="RZT02236.1"/>
    <property type="molecule type" value="Genomic_DNA"/>
</dbReference>
<dbReference type="AlphaFoldDB" id="A0A4Q7PPL8"/>
<name>A0A4Q7PPL8_9FIRM</name>
<dbReference type="GO" id="GO:0005524">
    <property type="term" value="F:ATP binding"/>
    <property type="evidence" value="ECO:0007669"/>
    <property type="project" value="InterPro"/>
</dbReference>
<dbReference type="Pfam" id="PF01078">
    <property type="entry name" value="Mg_chelatase"/>
    <property type="match status" value="1"/>
</dbReference>
<dbReference type="SMART" id="SM00382">
    <property type="entry name" value="AAA"/>
    <property type="match status" value="1"/>
</dbReference>
<dbReference type="SUPFAM" id="SSF52540">
    <property type="entry name" value="P-loop containing nucleoside triphosphate hydrolases"/>
    <property type="match status" value="1"/>
</dbReference>
<evidence type="ECO:0000313" key="3">
    <source>
        <dbReference type="EMBL" id="RZT02236.1"/>
    </source>
</evidence>
<dbReference type="Gene3D" id="3.30.230.10">
    <property type="match status" value="1"/>
</dbReference>
<accession>A0A4Q7PPL8</accession>
<dbReference type="InterPro" id="IPR014721">
    <property type="entry name" value="Ribsml_uS5_D2-typ_fold_subgr"/>
</dbReference>
<dbReference type="Gene3D" id="3.40.50.300">
    <property type="entry name" value="P-loop containing nucleotide triphosphate hydrolases"/>
    <property type="match status" value="1"/>
</dbReference>
<dbReference type="InterPro" id="IPR025158">
    <property type="entry name" value="Mg_chelat-rel_C"/>
</dbReference>
<dbReference type="PANTHER" id="PTHR32039">
    <property type="entry name" value="MAGNESIUM-CHELATASE SUBUNIT CHLI"/>
    <property type="match status" value="1"/>
</dbReference>
<gene>
    <name evidence="3" type="ORF">EV209_0345</name>
</gene>
<dbReference type="InterPro" id="IPR045006">
    <property type="entry name" value="CHLI-like"/>
</dbReference>
<dbReference type="InterPro" id="IPR027417">
    <property type="entry name" value="P-loop_NTPase"/>
</dbReference>
<comment type="similarity">
    <text evidence="1">Belongs to the Mg-chelatase subunits D/I family. ComM subfamily.</text>
</comment>
<dbReference type="InterPro" id="IPR004482">
    <property type="entry name" value="Mg_chelat-rel"/>
</dbReference>
<dbReference type="InterPro" id="IPR003593">
    <property type="entry name" value="AAA+_ATPase"/>
</dbReference>
<dbReference type="PANTHER" id="PTHR32039:SF7">
    <property type="entry name" value="COMPETENCE PROTEIN COMM"/>
    <property type="match status" value="1"/>
</dbReference>
<sequence length="514" mass="57212">MWGYVYSGVLRGIDGCLVRVEADAGPGLPYFEMVGFLASEVREAKERVRAALRNAGIRLPAMRITVNLSPANVRKSGNYFDLPVAAAVLSSLGFCSQERLNGVMMAGELGLDGGVRPVAGILPLVWAARNAGVCRCVVPEANAAEAGLLEGIRVTGVRSLKELLSMLEGGWPALPEDAEKAIVQTEERRPESPDFSDVNGQLLMRRATEIAAAGMHNILYIGPPGAGKSMTARRIPGILPALSREESLEITRIYSAAGLLSEKSPLMNSRPFRAPHYSLTRQAMTGGGRIPKPGEISLAHRGVLFLDELTEFRGEVLEALRQPMEDGKVVISRVHDCYCFPARAMVAASMNPCPCGFYPDREKCSCRDEEVRHYLRRVSRPFLDRMDLCLEVRKPEFHEMTAWKKNESSGEIRKRVERCRQVQKRRYKDEIGILFNSQLDSRELARFCSLEKEEKKLAEKLYEQMDLSARAYGKLLKVARTIADLEGEERIRSRHLCEAVSYRLAQSSVWGGRI</sequence>
<dbReference type="InterPro" id="IPR020568">
    <property type="entry name" value="Ribosomal_Su5_D2-typ_SF"/>
</dbReference>
<dbReference type="NCBIfam" id="TIGR00368">
    <property type="entry name" value="YifB family Mg chelatase-like AAA ATPase"/>
    <property type="match status" value="1"/>
</dbReference>
<protein>
    <submittedName>
        <fullName evidence="3">Magnesium chelatase family protein</fullName>
    </submittedName>
</protein>
<dbReference type="InterPro" id="IPR000523">
    <property type="entry name" value="Mg_chelatse_chII-like_cat_dom"/>
</dbReference>
<dbReference type="Pfam" id="PF13335">
    <property type="entry name" value="Mg_chelatase_C"/>
    <property type="match status" value="1"/>
</dbReference>
<dbReference type="SUPFAM" id="SSF54211">
    <property type="entry name" value="Ribosomal protein S5 domain 2-like"/>
    <property type="match status" value="1"/>
</dbReference>
<evidence type="ECO:0000259" key="2">
    <source>
        <dbReference type="SMART" id="SM00382"/>
    </source>
</evidence>
<evidence type="ECO:0000256" key="1">
    <source>
        <dbReference type="ARBA" id="ARBA00006354"/>
    </source>
</evidence>
<dbReference type="Pfam" id="PF13541">
    <property type="entry name" value="ChlI"/>
    <property type="match status" value="1"/>
</dbReference>
<reference evidence="3 4" key="1">
    <citation type="submission" date="2019-02" db="EMBL/GenBank/DDBJ databases">
        <title>Genomic Encyclopedia of Type Strains, Phase IV (KMG-IV): sequencing the most valuable type-strain genomes for metagenomic binning, comparative biology and taxonomic classification.</title>
        <authorList>
            <person name="Goeker M."/>
        </authorList>
    </citation>
    <scope>NUCLEOTIDE SEQUENCE [LARGE SCALE GENOMIC DNA]</scope>
    <source>
        <strain evidence="3 4">DSM 29486</strain>
    </source>
</reference>
<dbReference type="OrthoDB" id="9813147at2"/>
<organism evidence="3 4">
    <name type="scientific">Cuneatibacter caecimuris</name>
    <dbReference type="NCBI Taxonomy" id="1796618"/>
    <lineage>
        <taxon>Bacteria</taxon>
        <taxon>Bacillati</taxon>
        <taxon>Bacillota</taxon>
        <taxon>Clostridia</taxon>
        <taxon>Lachnospirales</taxon>
        <taxon>Lachnospiraceae</taxon>
        <taxon>Cuneatibacter</taxon>
    </lineage>
</organism>
<keyword evidence="4" id="KW-1185">Reference proteome</keyword>
<proteinExistence type="inferred from homology"/>